<feature type="region of interest" description="Disordered" evidence="1">
    <location>
        <begin position="1"/>
        <end position="24"/>
    </location>
</feature>
<evidence type="ECO:0000313" key="3">
    <source>
        <dbReference type="EMBL" id="SDE50501.1"/>
    </source>
</evidence>
<feature type="domain" description="N-acetyltransferase" evidence="2">
    <location>
        <begin position="39"/>
        <end position="192"/>
    </location>
</feature>
<dbReference type="SUPFAM" id="SSF55729">
    <property type="entry name" value="Acyl-CoA N-acyltransferases (Nat)"/>
    <property type="match status" value="1"/>
</dbReference>
<dbReference type="EMBL" id="FNAP01000007">
    <property type="protein sequence ID" value="SDE50501.1"/>
    <property type="molecule type" value="Genomic_DNA"/>
</dbReference>
<dbReference type="RefSeq" id="WP_092786191.1">
    <property type="nucleotide sequence ID" value="NZ_FNAP01000007.1"/>
</dbReference>
<dbReference type="AlphaFoldDB" id="A0A1G7DG15"/>
<dbReference type="PROSITE" id="PS51186">
    <property type="entry name" value="GNAT"/>
    <property type="match status" value="1"/>
</dbReference>
<proteinExistence type="predicted"/>
<keyword evidence="3" id="KW-0808">Transferase</keyword>
<protein>
    <submittedName>
        <fullName evidence="3">Acetyltransferase (GNAT) domain-containing protein</fullName>
    </submittedName>
</protein>
<evidence type="ECO:0000256" key="1">
    <source>
        <dbReference type="SAM" id="MobiDB-lite"/>
    </source>
</evidence>
<keyword evidence="4" id="KW-1185">Reference proteome</keyword>
<feature type="compositionally biased region" description="Low complexity" evidence="1">
    <location>
        <begin position="1"/>
        <end position="12"/>
    </location>
</feature>
<name>A0A1G7DG15_9PROT</name>
<dbReference type="InterPro" id="IPR016181">
    <property type="entry name" value="Acyl_CoA_acyltransferase"/>
</dbReference>
<evidence type="ECO:0000259" key="2">
    <source>
        <dbReference type="PROSITE" id="PS51186"/>
    </source>
</evidence>
<dbReference type="GO" id="GO:0016747">
    <property type="term" value="F:acyltransferase activity, transferring groups other than amino-acyl groups"/>
    <property type="evidence" value="ECO:0007669"/>
    <property type="project" value="InterPro"/>
</dbReference>
<dbReference type="Pfam" id="PF13673">
    <property type="entry name" value="Acetyltransf_10"/>
    <property type="match status" value="1"/>
</dbReference>
<dbReference type="OrthoDB" id="9789081at2"/>
<reference evidence="3 4" key="1">
    <citation type="submission" date="2016-10" db="EMBL/GenBank/DDBJ databases">
        <authorList>
            <person name="de Groot N.N."/>
        </authorList>
    </citation>
    <scope>NUCLEOTIDE SEQUENCE [LARGE SCALE GENOMIC DNA]</scope>
    <source>
        <strain evidence="3 4">ATCC 700224</strain>
    </source>
</reference>
<sequence>MSLAASPRSSSAPREHTGKPVLDRLSDPGTLWLAAREGVHPRPAVEADAGPIRDFLITQYDAFNATDNTVEGHRVFRDFVRVPALRGRLRAGSLMLLAERRGAILGVCEMHRDGYLTLLYVRGDQQGRGLGRLLFSMALRRLRAEAPDLRTVRVRAMPYARGFYTHLGFRPLRDGLRDDRGLRFYPLALDLDRV</sequence>
<accession>A0A1G7DG15</accession>
<feature type="compositionally biased region" description="Basic and acidic residues" evidence="1">
    <location>
        <begin position="13"/>
        <end position="24"/>
    </location>
</feature>
<dbReference type="Proteomes" id="UP000199412">
    <property type="component" value="Unassembled WGS sequence"/>
</dbReference>
<gene>
    <name evidence="3" type="ORF">SAMN05421720_107175</name>
</gene>
<organism evidence="3 4">
    <name type="scientific">Rhodospira trueperi</name>
    <dbReference type="NCBI Taxonomy" id="69960"/>
    <lineage>
        <taxon>Bacteria</taxon>
        <taxon>Pseudomonadati</taxon>
        <taxon>Pseudomonadota</taxon>
        <taxon>Alphaproteobacteria</taxon>
        <taxon>Rhodospirillales</taxon>
        <taxon>Rhodospirillaceae</taxon>
        <taxon>Rhodospira</taxon>
    </lineage>
</organism>
<dbReference type="CDD" id="cd04301">
    <property type="entry name" value="NAT_SF"/>
    <property type="match status" value="1"/>
</dbReference>
<dbReference type="STRING" id="69960.SAMN05421720_107175"/>
<dbReference type="InterPro" id="IPR000182">
    <property type="entry name" value="GNAT_dom"/>
</dbReference>
<dbReference type="Gene3D" id="3.40.630.30">
    <property type="match status" value="1"/>
</dbReference>
<evidence type="ECO:0000313" key="4">
    <source>
        <dbReference type="Proteomes" id="UP000199412"/>
    </source>
</evidence>